<dbReference type="Gene3D" id="1.25.40.10">
    <property type="entry name" value="Tetratricopeptide repeat domain"/>
    <property type="match status" value="1"/>
</dbReference>
<protein>
    <recommendedName>
        <fullName evidence="4">RRM domain-containing protein</fullName>
    </recommendedName>
</protein>
<dbReference type="PANTHER" id="PTHR28051">
    <property type="entry name" value="PROTEIN MTL1-RELATED"/>
    <property type="match status" value="1"/>
</dbReference>
<feature type="domain" description="RRM" evidence="4">
    <location>
        <begin position="173"/>
        <end position="258"/>
    </location>
</feature>
<reference evidence="5" key="1">
    <citation type="submission" date="2021-02" db="EMBL/GenBank/DDBJ databases">
        <authorList>
            <person name="Dougan E. K."/>
            <person name="Rhodes N."/>
            <person name="Thang M."/>
            <person name="Chan C."/>
        </authorList>
    </citation>
    <scope>NUCLEOTIDE SEQUENCE</scope>
</reference>
<dbReference type="GO" id="GO:0003723">
    <property type="term" value="F:RNA binding"/>
    <property type="evidence" value="ECO:0007669"/>
    <property type="project" value="UniProtKB-UniRule"/>
</dbReference>
<dbReference type="InterPro" id="IPR000504">
    <property type="entry name" value="RRM_dom"/>
</dbReference>
<dbReference type="AlphaFoldDB" id="A0A813FSI3"/>
<dbReference type="CDD" id="cd12277">
    <property type="entry name" value="RRM3_MEI2_EAR1_like"/>
    <property type="match status" value="1"/>
</dbReference>
<dbReference type="Pfam" id="PF04059">
    <property type="entry name" value="RRM_2"/>
    <property type="match status" value="1"/>
</dbReference>
<sequence>MAAESAEIADDTSASSSDAVAASEASAAELKARGNEAYGRGDCEASVAFWNQAIRRHVSEMQEGSSCLGKDSQNLERSIYLNLAQGYLKLGDPGKALRACQVKNTFLDFASEEELQDAASTPLLRQQSEPQAECGKVLAECPPVPEEKGVPLEKVWEKVAEESCAESQEEGVVTMMMRNLPNRYKQEMVREEVEKSGFSDAFDILYLPLDPKTRVNRGYAFINFKTALQASQFKATFDGYRMQKSNSHKAVSVVPAKLQGFDAVYAKILEMQHGNADLPCHPFVECGNKINSNNNNNDNDNSGSSSSSKNDNNSNNKNNNNNDNNSSGSSNWCGIKQQLSYQPPNEQPLTTTSVSYEQQQQQQQQHQQQQQQQQQQLQQQQQHQQQPQQRAQLQLHLLLNREAPCKARDTQHFCNNTTTNNNNHNSRNDNSNNSSNNFCFNCGEQVPHTLNKFCISCGCSLLEANPSGLFTAPPPQMGNGRDNHKINNNNNNSMNNNSNNNKINNSSNYINSINNGMAPFALRSQRLPWQN</sequence>
<feature type="region of interest" description="Disordered" evidence="3">
    <location>
        <begin position="477"/>
        <end position="503"/>
    </location>
</feature>
<feature type="region of interest" description="Disordered" evidence="3">
    <location>
        <begin position="291"/>
        <end position="335"/>
    </location>
</feature>
<dbReference type="SUPFAM" id="SSF54928">
    <property type="entry name" value="RNA-binding domain, RBD"/>
    <property type="match status" value="1"/>
</dbReference>
<dbReference type="Gene3D" id="3.30.70.330">
    <property type="match status" value="1"/>
</dbReference>
<feature type="compositionally biased region" description="Low complexity" evidence="3">
    <location>
        <begin position="486"/>
        <end position="503"/>
    </location>
</feature>
<dbReference type="EMBL" id="CAJNNV010025957">
    <property type="protein sequence ID" value="CAE8616772.1"/>
    <property type="molecule type" value="Genomic_DNA"/>
</dbReference>
<evidence type="ECO:0000313" key="5">
    <source>
        <dbReference type="EMBL" id="CAE8616772.1"/>
    </source>
</evidence>
<evidence type="ECO:0000256" key="2">
    <source>
        <dbReference type="SAM" id="Coils"/>
    </source>
</evidence>
<evidence type="ECO:0000313" key="6">
    <source>
        <dbReference type="Proteomes" id="UP000654075"/>
    </source>
</evidence>
<gene>
    <name evidence="5" type="ORF">PGLA1383_LOCUS34443</name>
</gene>
<dbReference type="InterPro" id="IPR052292">
    <property type="entry name" value="Glucose_repression_reg"/>
</dbReference>
<dbReference type="PROSITE" id="PS50102">
    <property type="entry name" value="RRM"/>
    <property type="match status" value="1"/>
</dbReference>
<name>A0A813FSI3_POLGL</name>
<dbReference type="SUPFAM" id="SSF48452">
    <property type="entry name" value="TPR-like"/>
    <property type="match status" value="1"/>
</dbReference>
<evidence type="ECO:0000256" key="3">
    <source>
        <dbReference type="SAM" id="MobiDB-lite"/>
    </source>
</evidence>
<dbReference type="InterPro" id="IPR011990">
    <property type="entry name" value="TPR-like_helical_dom_sf"/>
</dbReference>
<dbReference type="Proteomes" id="UP000654075">
    <property type="component" value="Unassembled WGS sequence"/>
</dbReference>
<dbReference type="PANTHER" id="PTHR28051:SF1">
    <property type="entry name" value="PROTEIN MTL1-RELATED"/>
    <property type="match status" value="1"/>
</dbReference>
<evidence type="ECO:0000256" key="1">
    <source>
        <dbReference type="PROSITE-ProRule" id="PRU00176"/>
    </source>
</evidence>
<evidence type="ECO:0000259" key="4">
    <source>
        <dbReference type="PROSITE" id="PS50102"/>
    </source>
</evidence>
<dbReference type="SMART" id="SM00360">
    <property type="entry name" value="RRM"/>
    <property type="match status" value="1"/>
</dbReference>
<dbReference type="InterPro" id="IPR007201">
    <property type="entry name" value="Mei2-like_Rrm_C"/>
</dbReference>
<dbReference type="OrthoDB" id="417481at2759"/>
<dbReference type="InterPro" id="IPR012677">
    <property type="entry name" value="Nucleotide-bd_a/b_plait_sf"/>
</dbReference>
<dbReference type="InterPro" id="IPR035979">
    <property type="entry name" value="RBD_domain_sf"/>
</dbReference>
<organism evidence="5 6">
    <name type="scientific">Polarella glacialis</name>
    <name type="common">Dinoflagellate</name>
    <dbReference type="NCBI Taxonomy" id="89957"/>
    <lineage>
        <taxon>Eukaryota</taxon>
        <taxon>Sar</taxon>
        <taxon>Alveolata</taxon>
        <taxon>Dinophyceae</taxon>
        <taxon>Suessiales</taxon>
        <taxon>Suessiaceae</taxon>
        <taxon>Polarella</taxon>
    </lineage>
</organism>
<accession>A0A813FSI3</accession>
<feature type="coiled-coil region" evidence="2">
    <location>
        <begin position="356"/>
        <end position="386"/>
    </location>
</feature>
<proteinExistence type="predicted"/>
<keyword evidence="6" id="KW-1185">Reference proteome</keyword>
<comment type="caution">
    <text evidence="5">The sequence shown here is derived from an EMBL/GenBank/DDBJ whole genome shotgun (WGS) entry which is preliminary data.</text>
</comment>
<keyword evidence="1" id="KW-0694">RNA-binding</keyword>
<feature type="compositionally biased region" description="Low complexity" evidence="3">
    <location>
        <begin position="291"/>
        <end position="331"/>
    </location>
</feature>
<feature type="region of interest" description="Disordered" evidence="3">
    <location>
        <begin position="1"/>
        <end position="20"/>
    </location>
</feature>
<keyword evidence="2" id="KW-0175">Coiled coil</keyword>